<keyword evidence="2" id="KW-1185">Reference proteome</keyword>
<evidence type="ECO:0000313" key="1">
    <source>
        <dbReference type="EMBL" id="KZP27238.1"/>
    </source>
</evidence>
<name>A0A166QJX5_9AGAM</name>
<evidence type="ECO:0000313" key="2">
    <source>
        <dbReference type="Proteomes" id="UP000076532"/>
    </source>
</evidence>
<dbReference type="EMBL" id="KV417510">
    <property type="protein sequence ID" value="KZP27238.1"/>
    <property type="molecule type" value="Genomic_DNA"/>
</dbReference>
<reference evidence="1 2" key="1">
    <citation type="journal article" date="2016" name="Mol. Biol. Evol.">
        <title>Comparative Genomics of Early-Diverging Mushroom-Forming Fungi Provides Insights into the Origins of Lignocellulose Decay Capabilities.</title>
        <authorList>
            <person name="Nagy L.G."/>
            <person name="Riley R."/>
            <person name="Tritt A."/>
            <person name="Adam C."/>
            <person name="Daum C."/>
            <person name="Floudas D."/>
            <person name="Sun H."/>
            <person name="Yadav J.S."/>
            <person name="Pangilinan J."/>
            <person name="Larsson K.H."/>
            <person name="Matsuura K."/>
            <person name="Barry K."/>
            <person name="Labutti K."/>
            <person name="Kuo R."/>
            <person name="Ohm R.A."/>
            <person name="Bhattacharya S.S."/>
            <person name="Shirouzu T."/>
            <person name="Yoshinaga Y."/>
            <person name="Martin F.M."/>
            <person name="Grigoriev I.V."/>
            <person name="Hibbett D.S."/>
        </authorList>
    </citation>
    <scope>NUCLEOTIDE SEQUENCE [LARGE SCALE GENOMIC DNA]</scope>
    <source>
        <strain evidence="1 2">CBS 109695</strain>
    </source>
</reference>
<dbReference type="Proteomes" id="UP000076532">
    <property type="component" value="Unassembled WGS sequence"/>
</dbReference>
<proteinExistence type="predicted"/>
<sequence>MSHAYSSARPSRRPVARVGPDKAVFKVVSSAKNVCSVHRFGKTFVYKAIQMCIIRILLHMAHSHSCMRV</sequence>
<organism evidence="1 2">
    <name type="scientific">Athelia psychrophila</name>
    <dbReference type="NCBI Taxonomy" id="1759441"/>
    <lineage>
        <taxon>Eukaryota</taxon>
        <taxon>Fungi</taxon>
        <taxon>Dikarya</taxon>
        <taxon>Basidiomycota</taxon>
        <taxon>Agaricomycotina</taxon>
        <taxon>Agaricomycetes</taxon>
        <taxon>Agaricomycetidae</taxon>
        <taxon>Atheliales</taxon>
        <taxon>Atheliaceae</taxon>
        <taxon>Athelia</taxon>
    </lineage>
</organism>
<accession>A0A166QJX5</accession>
<dbReference type="AlphaFoldDB" id="A0A166QJX5"/>
<protein>
    <submittedName>
        <fullName evidence="1">Uncharacterized protein</fullName>
    </submittedName>
</protein>
<gene>
    <name evidence="1" type="ORF">FIBSPDRAFT_854118</name>
</gene>